<evidence type="ECO:0000259" key="5">
    <source>
        <dbReference type="PROSITE" id="PS51192"/>
    </source>
</evidence>
<evidence type="ECO:0000313" key="8">
    <source>
        <dbReference type="Proteomes" id="UP000198339"/>
    </source>
</evidence>
<organism evidence="7 8">
    <name type="scientific">Sphingopyxis indica</name>
    <dbReference type="NCBI Taxonomy" id="436663"/>
    <lineage>
        <taxon>Bacteria</taxon>
        <taxon>Pseudomonadati</taxon>
        <taxon>Pseudomonadota</taxon>
        <taxon>Alphaproteobacteria</taxon>
        <taxon>Sphingomonadales</taxon>
        <taxon>Sphingomonadaceae</taxon>
        <taxon>Sphingopyxis</taxon>
    </lineage>
</organism>
<dbReference type="EMBL" id="FZPA01000017">
    <property type="protein sequence ID" value="SNT22655.1"/>
    <property type="molecule type" value="Genomic_DNA"/>
</dbReference>
<dbReference type="PROSITE" id="PS51194">
    <property type="entry name" value="HELICASE_CTER"/>
    <property type="match status" value="1"/>
</dbReference>
<dbReference type="RefSeq" id="WP_089217203.1">
    <property type="nucleotide sequence ID" value="NZ_FZPA01000017.1"/>
</dbReference>
<keyword evidence="3 7" id="KW-0347">Helicase</keyword>
<evidence type="ECO:0000256" key="3">
    <source>
        <dbReference type="ARBA" id="ARBA00022806"/>
    </source>
</evidence>
<dbReference type="InterPro" id="IPR001650">
    <property type="entry name" value="Helicase_C-like"/>
</dbReference>
<dbReference type="PANTHER" id="PTHR11274:SF0">
    <property type="entry name" value="GENERAL TRANSCRIPTION AND DNA REPAIR FACTOR IIH HELICASE SUBUNIT XPB"/>
    <property type="match status" value="1"/>
</dbReference>
<dbReference type="InterPro" id="IPR006935">
    <property type="entry name" value="Helicase/UvrB_N"/>
</dbReference>
<accession>A0A239KX71</accession>
<dbReference type="PANTHER" id="PTHR11274">
    <property type="entry name" value="RAD25/XP-B DNA REPAIR HELICASE"/>
    <property type="match status" value="1"/>
</dbReference>
<dbReference type="InterPro" id="IPR014001">
    <property type="entry name" value="Helicase_ATP-bd"/>
</dbReference>
<keyword evidence="1" id="KW-0547">Nucleotide-binding</keyword>
<dbReference type="OrthoDB" id="7441395at2"/>
<evidence type="ECO:0000259" key="6">
    <source>
        <dbReference type="PROSITE" id="PS51194"/>
    </source>
</evidence>
<dbReference type="PROSITE" id="PS51192">
    <property type="entry name" value="HELICASE_ATP_BIND_1"/>
    <property type="match status" value="1"/>
</dbReference>
<sequence>MALRNIQAKGVYKSDRDNILEDFYFPALSAAVRYDRAVGFFSSSTITYAAQALSTFTANGGRMRLIVGAFTDARDIAAIKRGEDQKRISEEIGEQFLAAIEEAQGEVFEQRFQTLAWLVAEGRLDIRVALRPHGMYHDKVGIITDEAGDAFVFAGSANESAQALLPTHNYESIDVFPTWKLELEPYFSEHRAAFERLWENKSRGTAVIDVPTALEDRLLEVAERMDAPPDPARELAILKRLKSQEDEFDVTPKERGPRLPEMIGGNKFEIRAHQRDALNAWREKGAFVGVFDLATGAGKTITACYAVVQLAKSIPGLTVVIAVPYQNLADQWCEILEIFGIEPIRCYVSKTEWEDDLRQTIHDVEMAAINFAAIVVVNRTMKSPEFQSAISRIPENRFLWIGDECHHHSSESYAGFLPQNAKYRIGLSATPHHYLDEERNRRLTEYYGDIVFSYTLRQAIEDEVLTPYEYHPHIVELTLDEANEFADLSNEIARHFAREKSAGSKPSQGLTALLMRRARVIASAANKLPALESVLAGKRPQNHTLFYCGDGTVETDPADEEDEILEGRQIEVVSQQLDRLGWRISRFTSREPRRERDSILTNFKFGLIDAMVAIKCLDEGIDVPACSTAYILASSRDPRQFIQRRGRILRKSPGKDSATIHDFIVVLPEGYEDAAGHARKLVKSELKRVAEFSNLSLNSAEAYQVLRPILTAYDLEHVI</sequence>
<dbReference type="GO" id="GO:0004386">
    <property type="term" value="F:helicase activity"/>
    <property type="evidence" value="ECO:0007669"/>
    <property type="project" value="UniProtKB-KW"/>
</dbReference>
<protein>
    <submittedName>
        <fullName evidence="7">Superfamily II DNA or RNA helicase</fullName>
    </submittedName>
</protein>
<dbReference type="GO" id="GO:0003677">
    <property type="term" value="F:DNA binding"/>
    <property type="evidence" value="ECO:0007669"/>
    <property type="project" value="InterPro"/>
</dbReference>
<evidence type="ECO:0000313" key="7">
    <source>
        <dbReference type="EMBL" id="SNT22655.1"/>
    </source>
</evidence>
<dbReference type="SUPFAM" id="SSF52540">
    <property type="entry name" value="P-loop containing nucleoside triphosphate hydrolases"/>
    <property type="match status" value="1"/>
</dbReference>
<dbReference type="InterPro" id="IPR027417">
    <property type="entry name" value="P-loop_NTPase"/>
</dbReference>
<evidence type="ECO:0000256" key="4">
    <source>
        <dbReference type="ARBA" id="ARBA00022840"/>
    </source>
</evidence>
<dbReference type="GO" id="GO:0005524">
    <property type="term" value="F:ATP binding"/>
    <property type="evidence" value="ECO:0007669"/>
    <property type="project" value="UniProtKB-KW"/>
</dbReference>
<name>A0A239KX71_9SPHN</name>
<dbReference type="CDD" id="cd09179">
    <property type="entry name" value="PLDc_N_DEXD_a"/>
    <property type="match status" value="1"/>
</dbReference>
<dbReference type="Pfam" id="PF04851">
    <property type="entry name" value="ResIII"/>
    <property type="match status" value="1"/>
</dbReference>
<dbReference type="Pfam" id="PF00271">
    <property type="entry name" value="Helicase_C"/>
    <property type="match status" value="1"/>
</dbReference>
<keyword evidence="8" id="KW-1185">Reference proteome</keyword>
<reference evidence="7 8" key="1">
    <citation type="submission" date="2017-06" db="EMBL/GenBank/DDBJ databases">
        <authorList>
            <person name="Kim H.J."/>
            <person name="Triplett B.A."/>
        </authorList>
    </citation>
    <scope>NUCLEOTIDE SEQUENCE [LARGE SCALE GENOMIC DNA]</scope>
    <source>
        <strain evidence="7 8">DS15</strain>
    </source>
</reference>
<keyword evidence="4" id="KW-0067">ATP-binding</keyword>
<dbReference type="AlphaFoldDB" id="A0A239KX71"/>
<dbReference type="Gene3D" id="3.40.50.300">
    <property type="entry name" value="P-loop containing nucleotide triphosphate hydrolases"/>
    <property type="match status" value="2"/>
</dbReference>
<dbReference type="InterPro" id="IPR025202">
    <property type="entry name" value="PLD-like_dom"/>
</dbReference>
<dbReference type="SMART" id="SM00487">
    <property type="entry name" value="DEXDc"/>
    <property type="match status" value="1"/>
</dbReference>
<dbReference type="GO" id="GO:0016787">
    <property type="term" value="F:hydrolase activity"/>
    <property type="evidence" value="ECO:0007669"/>
    <property type="project" value="UniProtKB-KW"/>
</dbReference>
<dbReference type="InterPro" id="IPR050615">
    <property type="entry name" value="ATP-dep_DNA_Helicase"/>
</dbReference>
<feature type="domain" description="Helicase C-terminal" evidence="6">
    <location>
        <begin position="527"/>
        <end position="701"/>
    </location>
</feature>
<proteinExistence type="predicted"/>
<evidence type="ECO:0000256" key="2">
    <source>
        <dbReference type="ARBA" id="ARBA00022801"/>
    </source>
</evidence>
<dbReference type="Pfam" id="PF13091">
    <property type="entry name" value="PLDc_2"/>
    <property type="match status" value="1"/>
</dbReference>
<gene>
    <name evidence="7" type="ORF">SAMN06295955_11750</name>
</gene>
<dbReference type="Proteomes" id="UP000198339">
    <property type="component" value="Unassembled WGS sequence"/>
</dbReference>
<feature type="domain" description="Helicase ATP-binding" evidence="5">
    <location>
        <begin position="295"/>
        <end position="449"/>
    </location>
</feature>
<evidence type="ECO:0000256" key="1">
    <source>
        <dbReference type="ARBA" id="ARBA00022741"/>
    </source>
</evidence>
<dbReference type="SMART" id="SM00490">
    <property type="entry name" value="HELICc"/>
    <property type="match status" value="1"/>
</dbReference>
<keyword evidence="2" id="KW-0378">Hydrolase</keyword>